<evidence type="ECO:0000256" key="16">
    <source>
        <dbReference type="ARBA" id="ARBA00038892"/>
    </source>
</evidence>
<keyword evidence="14 18" id="KW-0753">Steroid metabolism</keyword>
<keyword evidence="9 18" id="KW-0560">Oxidoreductase</keyword>
<dbReference type="PANTHER" id="PTHR21257:SF31">
    <property type="entry name" value="DELTA(24(24(1)))-STEROL REDUCTASE ERG4"/>
    <property type="match status" value="1"/>
</dbReference>
<keyword evidence="3 18" id="KW-0444">Lipid biosynthesis</keyword>
<dbReference type="OrthoDB" id="5326588at2759"/>
<evidence type="ECO:0000256" key="15">
    <source>
        <dbReference type="ARBA" id="ARBA00029435"/>
    </source>
</evidence>
<comment type="similarity">
    <text evidence="2 18">Belongs to the ERG4/ERG24 family.</text>
</comment>
<keyword evidence="5" id="KW-0256">Endoplasmic reticulum</keyword>
<evidence type="ECO:0000256" key="1">
    <source>
        <dbReference type="ARBA" id="ARBA00004477"/>
    </source>
</evidence>
<keyword evidence="7 18" id="KW-0752">Steroid biosynthesis</keyword>
<keyword evidence="10 18" id="KW-0756">Sterol biosynthesis</keyword>
<dbReference type="FunCoup" id="A0A0C3H666">
    <property type="interactions" value="133"/>
</dbReference>
<feature type="transmembrane region" description="Helical" evidence="18">
    <location>
        <begin position="349"/>
        <end position="370"/>
    </location>
</feature>
<proteinExistence type="inferred from homology"/>
<comment type="pathway">
    <text evidence="15 18">Steroid metabolism; ergosterol biosynthesis.</text>
</comment>
<sequence length="497" mass="57126">MQNLVVPVGSLKARFQSVAPNSDFLLVTPAGSLSHQNDITKDRCKSQKDIKTNHSVTFEFGGPWGVGLMMGGFPLLLYYMWIGAMFYDGKFPAPSPQQSGLQFLKHLIGLIAQHAYPSLKAWAIYWTFFALQAMGYSFLPGVTSYGKALDHEGGRRLKYHCSAISAFYITIVVGAVFHFTGIFPIYTILDEFGPLLSVAILSSYIVSLAAYSSALVRGAQHRMTGNLIYDFFMGAELNPRIGNLDFKMLLMVRLPWFILFALSCATAARQHDEHGYISAEVAFIVFAHFLYANACAKGEECIVTTWDIYYEKWGFMLIFWNLAGVPLSYCHSTLYLANHLDTIWEWSNPTIRMPLLTILYISYIFIYWIWDTAGSQKHRFRAEQRGELLLRKTFPQLPWQTLKNPRVLITSNGNTILTDGWYRYARKIHYTCDIYFAVSWGVITGFDSPFPWFYPVFFVCMITHRAYRDIQKCRAKYGERWTEYENLVPWLFIPYII</sequence>
<evidence type="ECO:0000313" key="20">
    <source>
        <dbReference type="Proteomes" id="UP000054321"/>
    </source>
</evidence>
<evidence type="ECO:0000256" key="5">
    <source>
        <dbReference type="ARBA" id="ARBA00022824"/>
    </source>
</evidence>
<feature type="transmembrane region" description="Helical" evidence="18">
    <location>
        <begin position="313"/>
        <end position="337"/>
    </location>
</feature>
<evidence type="ECO:0000313" key="19">
    <source>
        <dbReference type="EMBL" id="KIM98789.1"/>
    </source>
</evidence>
<comment type="subcellular location">
    <subcellularLocation>
        <location evidence="1">Endoplasmic reticulum membrane</location>
        <topology evidence="1">Multi-pass membrane protein</topology>
    </subcellularLocation>
</comment>
<keyword evidence="11 18" id="KW-0443">Lipid metabolism</keyword>
<name>A0A0C3H666_OIDMZ</name>
<feature type="transmembrane region" description="Helical" evidence="18">
    <location>
        <begin position="274"/>
        <end position="292"/>
    </location>
</feature>
<dbReference type="InterPro" id="IPR018083">
    <property type="entry name" value="Sterol_reductase_CS"/>
</dbReference>
<dbReference type="InterPro" id="IPR001171">
    <property type="entry name" value="ERG24_DHCR-like"/>
</dbReference>
<feature type="transmembrane region" description="Helical" evidence="18">
    <location>
        <begin position="64"/>
        <end position="87"/>
    </location>
</feature>
<feature type="transmembrane region" description="Helical" evidence="18">
    <location>
        <begin position="195"/>
        <end position="216"/>
    </location>
</feature>
<keyword evidence="12 18" id="KW-0472">Membrane</keyword>
<keyword evidence="6" id="KW-0521">NADP</keyword>
<evidence type="ECO:0000256" key="10">
    <source>
        <dbReference type="ARBA" id="ARBA00023011"/>
    </source>
</evidence>
<keyword evidence="4 18" id="KW-0812">Transmembrane</keyword>
<dbReference type="PANTHER" id="PTHR21257">
    <property type="entry name" value="DELTA(14)-STEROL REDUCTASE"/>
    <property type="match status" value="1"/>
</dbReference>
<feature type="transmembrane region" description="Helical" evidence="18">
    <location>
        <begin position="428"/>
        <end position="446"/>
    </location>
</feature>
<evidence type="ECO:0000256" key="18">
    <source>
        <dbReference type="RuleBase" id="RU369120"/>
    </source>
</evidence>
<evidence type="ECO:0000256" key="17">
    <source>
        <dbReference type="ARBA" id="ARBA00048918"/>
    </source>
</evidence>
<evidence type="ECO:0000256" key="3">
    <source>
        <dbReference type="ARBA" id="ARBA00022516"/>
    </source>
</evidence>
<feature type="transmembrane region" description="Helical" evidence="18">
    <location>
        <begin position="122"/>
        <end position="145"/>
    </location>
</feature>
<evidence type="ECO:0000256" key="8">
    <source>
        <dbReference type="ARBA" id="ARBA00022989"/>
    </source>
</evidence>
<evidence type="ECO:0000256" key="7">
    <source>
        <dbReference type="ARBA" id="ARBA00022955"/>
    </source>
</evidence>
<reference evidence="19 20" key="1">
    <citation type="submission" date="2014-04" db="EMBL/GenBank/DDBJ databases">
        <authorList>
            <consortium name="DOE Joint Genome Institute"/>
            <person name="Kuo A."/>
            <person name="Martino E."/>
            <person name="Perotto S."/>
            <person name="Kohler A."/>
            <person name="Nagy L.G."/>
            <person name="Floudas D."/>
            <person name="Copeland A."/>
            <person name="Barry K.W."/>
            <person name="Cichocki N."/>
            <person name="Veneault-Fourrey C."/>
            <person name="LaButti K."/>
            <person name="Lindquist E.A."/>
            <person name="Lipzen A."/>
            <person name="Lundell T."/>
            <person name="Morin E."/>
            <person name="Murat C."/>
            <person name="Sun H."/>
            <person name="Tunlid A."/>
            <person name="Henrissat B."/>
            <person name="Grigoriev I.V."/>
            <person name="Hibbett D.S."/>
            <person name="Martin F."/>
            <person name="Nordberg H.P."/>
            <person name="Cantor M.N."/>
            <person name="Hua S.X."/>
        </authorList>
    </citation>
    <scope>NUCLEOTIDE SEQUENCE [LARGE SCALE GENOMIC DNA]</scope>
    <source>
        <strain evidence="19 20">Zn</strain>
    </source>
</reference>
<dbReference type="GO" id="GO:0005789">
    <property type="term" value="C:endoplasmic reticulum membrane"/>
    <property type="evidence" value="ECO:0007669"/>
    <property type="project" value="UniProtKB-SubCell"/>
</dbReference>
<dbReference type="GO" id="GO:0000246">
    <property type="term" value="F:Delta24(24-1) sterol reductase activity"/>
    <property type="evidence" value="ECO:0007669"/>
    <property type="project" value="UniProtKB-EC"/>
</dbReference>
<keyword evidence="8 18" id="KW-1133">Transmembrane helix</keyword>
<dbReference type="PROSITE" id="PS01018">
    <property type="entry name" value="STEROL_REDUCT_2"/>
    <property type="match status" value="1"/>
</dbReference>
<gene>
    <name evidence="19" type="ORF">OIDMADRAFT_55975</name>
</gene>
<keyword evidence="13 18" id="KW-1207">Sterol metabolism</keyword>
<dbReference type="Gene3D" id="1.20.120.1630">
    <property type="match status" value="1"/>
</dbReference>
<evidence type="ECO:0000256" key="12">
    <source>
        <dbReference type="ARBA" id="ARBA00023136"/>
    </source>
</evidence>
<evidence type="ECO:0000256" key="4">
    <source>
        <dbReference type="ARBA" id="ARBA00022692"/>
    </source>
</evidence>
<accession>A0A0C3H666</accession>
<organism evidence="19 20">
    <name type="scientific">Oidiodendron maius (strain Zn)</name>
    <dbReference type="NCBI Taxonomy" id="913774"/>
    <lineage>
        <taxon>Eukaryota</taxon>
        <taxon>Fungi</taxon>
        <taxon>Dikarya</taxon>
        <taxon>Ascomycota</taxon>
        <taxon>Pezizomycotina</taxon>
        <taxon>Leotiomycetes</taxon>
        <taxon>Leotiomycetes incertae sedis</taxon>
        <taxon>Myxotrichaceae</taxon>
        <taxon>Oidiodendron</taxon>
    </lineage>
</organism>
<dbReference type="Proteomes" id="UP000054321">
    <property type="component" value="Unassembled WGS sequence"/>
</dbReference>
<evidence type="ECO:0000256" key="2">
    <source>
        <dbReference type="ARBA" id="ARBA00005402"/>
    </source>
</evidence>
<dbReference type="GO" id="GO:0006696">
    <property type="term" value="P:ergosterol biosynthetic process"/>
    <property type="evidence" value="ECO:0007669"/>
    <property type="project" value="UniProtKB-ARBA"/>
</dbReference>
<dbReference type="InParanoid" id="A0A0C3H666"/>
<dbReference type="AlphaFoldDB" id="A0A0C3H666"/>
<keyword evidence="20" id="KW-1185">Reference proteome</keyword>
<feature type="transmembrane region" description="Helical" evidence="18">
    <location>
        <begin position="250"/>
        <end position="268"/>
    </location>
</feature>
<protein>
    <recommendedName>
        <fullName evidence="16 18">Delta(24(24(1)))-sterol reductase</fullName>
        <ecNumber evidence="16 18">1.3.1.71</ecNumber>
    </recommendedName>
    <alternativeName>
        <fullName evidence="18">C-24(28) sterol reductase</fullName>
    </alternativeName>
    <alternativeName>
        <fullName evidence="18">Sterol Delta(24(28))-reductase</fullName>
    </alternativeName>
</protein>
<dbReference type="FunFam" id="1.20.120.1630:FF:000003">
    <property type="entry name" value="C-24(28) sterol reductase"/>
    <property type="match status" value="1"/>
</dbReference>
<feature type="transmembrane region" description="Helical" evidence="18">
    <location>
        <begin position="166"/>
        <end position="189"/>
    </location>
</feature>
<dbReference type="HOGENOM" id="CLU_015631_3_1_1"/>
<evidence type="ECO:0000256" key="11">
    <source>
        <dbReference type="ARBA" id="ARBA00023098"/>
    </source>
</evidence>
<evidence type="ECO:0000256" key="13">
    <source>
        <dbReference type="ARBA" id="ARBA00023166"/>
    </source>
</evidence>
<dbReference type="EMBL" id="KN832879">
    <property type="protein sequence ID" value="KIM98789.1"/>
    <property type="molecule type" value="Genomic_DNA"/>
</dbReference>
<dbReference type="PROSITE" id="PS01017">
    <property type="entry name" value="STEROL_REDUCT_1"/>
    <property type="match status" value="1"/>
</dbReference>
<evidence type="ECO:0000256" key="14">
    <source>
        <dbReference type="ARBA" id="ARBA00023221"/>
    </source>
</evidence>
<reference evidence="20" key="2">
    <citation type="submission" date="2015-01" db="EMBL/GenBank/DDBJ databases">
        <title>Evolutionary Origins and Diversification of the Mycorrhizal Mutualists.</title>
        <authorList>
            <consortium name="DOE Joint Genome Institute"/>
            <consortium name="Mycorrhizal Genomics Consortium"/>
            <person name="Kohler A."/>
            <person name="Kuo A."/>
            <person name="Nagy L.G."/>
            <person name="Floudas D."/>
            <person name="Copeland A."/>
            <person name="Barry K.W."/>
            <person name="Cichocki N."/>
            <person name="Veneault-Fourrey C."/>
            <person name="LaButti K."/>
            <person name="Lindquist E.A."/>
            <person name="Lipzen A."/>
            <person name="Lundell T."/>
            <person name="Morin E."/>
            <person name="Murat C."/>
            <person name="Riley R."/>
            <person name="Ohm R."/>
            <person name="Sun H."/>
            <person name="Tunlid A."/>
            <person name="Henrissat B."/>
            <person name="Grigoriev I.V."/>
            <person name="Hibbett D.S."/>
            <person name="Martin F."/>
        </authorList>
    </citation>
    <scope>NUCLEOTIDE SEQUENCE [LARGE SCALE GENOMIC DNA]</scope>
    <source>
        <strain evidence="20">Zn</strain>
    </source>
</reference>
<dbReference type="STRING" id="913774.A0A0C3H666"/>
<comment type="catalytic activity">
    <reaction evidence="17">
        <text>ergosterol + NADP(+) = ergosta-5,7,22,24(28)-tetraen-3beta-ol + NADPH + H(+)</text>
        <dbReference type="Rhea" id="RHEA:18501"/>
        <dbReference type="ChEBI" id="CHEBI:15378"/>
        <dbReference type="ChEBI" id="CHEBI:16933"/>
        <dbReference type="ChEBI" id="CHEBI:18249"/>
        <dbReference type="ChEBI" id="CHEBI:57783"/>
        <dbReference type="ChEBI" id="CHEBI:58349"/>
        <dbReference type="EC" id="1.3.1.71"/>
    </reaction>
    <physiologicalReaction direction="right-to-left" evidence="17">
        <dbReference type="Rhea" id="RHEA:18503"/>
    </physiologicalReaction>
</comment>
<evidence type="ECO:0000256" key="9">
    <source>
        <dbReference type="ARBA" id="ARBA00023002"/>
    </source>
</evidence>
<evidence type="ECO:0000256" key="6">
    <source>
        <dbReference type="ARBA" id="ARBA00022857"/>
    </source>
</evidence>
<dbReference type="EC" id="1.3.1.71" evidence="16 18"/>
<dbReference type="Pfam" id="PF01222">
    <property type="entry name" value="ERG4_ERG24"/>
    <property type="match status" value="1"/>
</dbReference>